<keyword evidence="4 8" id="KW-0808">Transferase</keyword>
<dbReference type="Gene3D" id="3.90.1150.10">
    <property type="entry name" value="Aspartate Aminotransferase, domain 1"/>
    <property type="match status" value="1"/>
</dbReference>
<dbReference type="PANTHER" id="PTHR43488:SF2">
    <property type="entry name" value="GLUTAMATE-PYRUVATE AMINOTRANSFERASE ALAA"/>
    <property type="match status" value="1"/>
</dbReference>
<evidence type="ECO:0000256" key="5">
    <source>
        <dbReference type="ARBA" id="ARBA00022898"/>
    </source>
</evidence>
<dbReference type="SUPFAM" id="SSF53383">
    <property type="entry name" value="PLP-dependent transferases"/>
    <property type="match status" value="1"/>
</dbReference>
<dbReference type="InterPro" id="IPR005958">
    <property type="entry name" value="TyrNic_aminoTrfase"/>
</dbReference>
<proteinExistence type="inferred from homology"/>
<evidence type="ECO:0000256" key="3">
    <source>
        <dbReference type="ARBA" id="ARBA00022576"/>
    </source>
</evidence>
<gene>
    <name evidence="8" type="ORF">C0197_04015</name>
</gene>
<dbReference type="Pfam" id="PF00155">
    <property type="entry name" value="Aminotran_1_2"/>
    <property type="match status" value="1"/>
</dbReference>
<dbReference type="Gene3D" id="3.40.640.10">
    <property type="entry name" value="Type I PLP-dependent aspartate aminotransferase-like (Major domain)"/>
    <property type="match status" value="1"/>
</dbReference>
<evidence type="ECO:0000256" key="6">
    <source>
        <dbReference type="ARBA" id="ARBA00026106"/>
    </source>
</evidence>
<sequence>MGFTLKIKPANRTWGVEYAIRDIVETSKQALQLGKDLIYLNIGDPVKYGFTTPRPLIEAAYQAMLKNYNYYSDSIGVPEAIEAIRGYAEKKGIKPVDIYITQGASEAIEFAIAALLDPGENIILPCPCYPLYQAIISKLEIEPRFYYLDENNNWEPDINSLEASIDEKTKAIVIINPNNPTGAIYSKETLFQIVEIARRYKLVIFSDEIYDQFVLEDNFEHISIGALAEDVPVVTFNGLSKCYFAPGWRVGWGIISGPKEILEDYIEAIHKLARARLCAPHPFQWAIPEALNNENGYIKKVILELKKRRDLIVEGLNNIPYIHCTKPVGAFYAFPRMDIPEISDLEFVKRLILEEGVVVVHGSGFGQKPGTKHFRVIFLPEEKILEEALYRMERFVKRLIATL</sequence>
<dbReference type="InterPro" id="IPR051926">
    <property type="entry name" value="Ala_Aminotransferase"/>
</dbReference>
<evidence type="ECO:0000256" key="1">
    <source>
        <dbReference type="ARBA" id="ARBA00001933"/>
    </source>
</evidence>
<dbReference type="InterPro" id="IPR015421">
    <property type="entry name" value="PyrdxlP-dep_Trfase_major"/>
</dbReference>
<organism evidence="8 9">
    <name type="scientific">Caldimicrobium thiodismutans</name>
    <dbReference type="NCBI Taxonomy" id="1653476"/>
    <lineage>
        <taxon>Bacteria</taxon>
        <taxon>Pseudomonadati</taxon>
        <taxon>Thermodesulfobacteriota</taxon>
        <taxon>Thermodesulfobacteria</taxon>
        <taxon>Thermodesulfobacteriales</taxon>
        <taxon>Thermodesulfobacteriaceae</taxon>
        <taxon>Caldimicrobium</taxon>
    </lineage>
</organism>
<evidence type="ECO:0000313" key="9">
    <source>
        <dbReference type="Proteomes" id="UP000235731"/>
    </source>
</evidence>
<evidence type="ECO:0000259" key="7">
    <source>
        <dbReference type="Pfam" id="PF00155"/>
    </source>
</evidence>
<dbReference type="InterPro" id="IPR015424">
    <property type="entry name" value="PyrdxlP-dep_Trfase"/>
</dbReference>
<dbReference type="EC" id="2.6.1.2" evidence="6"/>
<accession>A0A2N7PJD1</accession>
<keyword evidence="5" id="KW-0663">Pyridoxal phosphate</keyword>
<dbReference type="GO" id="GO:0004021">
    <property type="term" value="F:L-alanine:2-oxoglutarate aminotransferase activity"/>
    <property type="evidence" value="ECO:0007669"/>
    <property type="project" value="UniProtKB-EC"/>
</dbReference>
<dbReference type="CDD" id="cd00609">
    <property type="entry name" value="AAT_like"/>
    <property type="match status" value="1"/>
</dbReference>
<protein>
    <recommendedName>
        <fullName evidence="6">alanine transaminase</fullName>
        <ecNumber evidence="6">2.6.1.2</ecNumber>
    </recommendedName>
</protein>
<feature type="domain" description="Aminotransferase class I/classII large" evidence="7">
    <location>
        <begin position="36"/>
        <end position="384"/>
    </location>
</feature>
<dbReference type="GO" id="GO:0006520">
    <property type="term" value="P:amino acid metabolic process"/>
    <property type="evidence" value="ECO:0007669"/>
    <property type="project" value="InterPro"/>
</dbReference>
<evidence type="ECO:0000313" key="8">
    <source>
        <dbReference type="EMBL" id="PMP62737.1"/>
    </source>
</evidence>
<dbReference type="AlphaFoldDB" id="A0A2N7PJD1"/>
<dbReference type="GO" id="GO:0030170">
    <property type="term" value="F:pyridoxal phosphate binding"/>
    <property type="evidence" value="ECO:0007669"/>
    <property type="project" value="InterPro"/>
</dbReference>
<dbReference type="PIRSF" id="PIRSF000517">
    <property type="entry name" value="Tyr_transaminase"/>
    <property type="match status" value="1"/>
</dbReference>
<evidence type="ECO:0000256" key="4">
    <source>
        <dbReference type="ARBA" id="ARBA00022679"/>
    </source>
</evidence>
<dbReference type="InterPro" id="IPR004839">
    <property type="entry name" value="Aminotransferase_I/II_large"/>
</dbReference>
<reference evidence="8 9" key="1">
    <citation type="submission" date="2018-01" db="EMBL/GenBank/DDBJ databases">
        <title>Metagenomic assembled genomes from two thermal pools in the Uzon Caldera, Kamchatka, Russia.</title>
        <authorList>
            <person name="Wilkins L."/>
            <person name="Ettinger C."/>
        </authorList>
    </citation>
    <scope>NUCLEOTIDE SEQUENCE [LARGE SCALE GENOMIC DNA]</scope>
    <source>
        <strain evidence="8">ZAV-15</strain>
    </source>
</reference>
<keyword evidence="3 8" id="KW-0032">Aminotransferase</keyword>
<comment type="cofactor">
    <cofactor evidence="1">
        <name>pyridoxal 5'-phosphate</name>
        <dbReference type="ChEBI" id="CHEBI:597326"/>
    </cofactor>
</comment>
<dbReference type="EMBL" id="PNIE01000055">
    <property type="protein sequence ID" value="PMP62737.1"/>
    <property type="molecule type" value="Genomic_DNA"/>
</dbReference>
<comment type="caution">
    <text evidence="8">The sequence shown here is derived from an EMBL/GenBank/DDBJ whole genome shotgun (WGS) entry which is preliminary data.</text>
</comment>
<dbReference type="InterPro" id="IPR015422">
    <property type="entry name" value="PyrdxlP-dep_Trfase_small"/>
</dbReference>
<comment type="similarity">
    <text evidence="2">Belongs to the class-I pyridoxal-phosphate-dependent aminotransferase family.</text>
</comment>
<dbReference type="Proteomes" id="UP000235731">
    <property type="component" value="Unassembled WGS sequence"/>
</dbReference>
<evidence type="ECO:0000256" key="2">
    <source>
        <dbReference type="ARBA" id="ARBA00007441"/>
    </source>
</evidence>
<name>A0A2N7PJD1_9BACT</name>
<dbReference type="PANTHER" id="PTHR43488">
    <property type="entry name" value="GLUTAMATE-PYRUVATE AMINOTRANSFERASE ALAA"/>
    <property type="match status" value="1"/>
</dbReference>
<dbReference type="NCBIfam" id="TIGR01265">
    <property type="entry name" value="tyr_nico_aTase"/>
    <property type="match status" value="1"/>
</dbReference>